<feature type="active site" description="Proton acceptor" evidence="3">
    <location>
        <position position="138"/>
    </location>
</feature>
<dbReference type="PANTHER" id="PTHR43300:SF7">
    <property type="entry name" value="UDP-N-ACETYLBACILLOSAMINE N-ACETYLTRANSFERASE"/>
    <property type="match status" value="1"/>
</dbReference>
<dbReference type="PANTHER" id="PTHR43300">
    <property type="entry name" value="ACETYLTRANSFERASE"/>
    <property type="match status" value="1"/>
</dbReference>
<dbReference type="CDD" id="cd03360">
    <property type="entry name" value="LbH_AT_putative"/>
    <property type="match status" value="1"/>
</dbReference>
<sequence>MKNIVIIGAGGFGREVAWLIDDINKKKMEWNIVGFVDDNQEIQGNEVNGYKVVGNIDWLKEQELYVVNAVGDPIIKKKIIEKLDGSKNQYPVLIHPSVIYSESVNFGEGAIICAGNIITVNIEIGKHVIINLDCTIGHDANIGDYSTVLPSVNISGFVKIEECVSIGTGSAVIQGVNIGRNTVVGAGAIVVKDLPANCTAVGSPAKPIKFHE</sequence>
<dbReference type="EMBL" id="FOVK01000002">
    <property type="protein sequence ID" value="SFN58139.1"/>
    <property type="molecule type" value="Genomic_DNA"/>
</dbReference>
<proteinExistence type="predicted"/>
<dbReference type="AlphaFoldDB" id="A0A1I5A7H9"/>
<reference evidence="6 7" key="1">
    <citation type="submission" date="2016-10" db="EMBL/GenBank/DDBJ databases">
        <authorList>
            <person name="de Groot N.N."/>
        </authorList>
    </citation>
    <scope>NUCLEOTIDE SEQUENCE [LARGE SCALE GENOMIC DNA]</scope>
    <source>
        <strain evidence="6 7">ML2</strain>
    </source>
</reference>
<evidence type="ECO:0000256" key="4">
    <source>
        <dbReference type="PIRSR" id="PIRSR620019-2"/>
    </source>
</evidence>
<feature type="domain" description="PglD N-terminal" evidence="5">
    <location>
        <begin position="3"/>
        <end position="83"/>
    </location>
</feature>
<evidence type="ECO:0000256" key="3">
    <source>
        <dbReference type="PIRSR" id="PIRSR620019-1"/>
    </source>
</evidence>
<gene>
    <name evidence="6" type="ORF">SAMN04488695_102354</name>
</gene>
<keyword evidence="2" id="KW-0677">Repeat</keyword>
<evidence type="ECO:0000313" key="6">
    <source>
        <dbReference type="EMBL" id="SFN58139.1"/>
    </source>
</evidence>
<dbReference type="InterPro" id="IPR041561">
    <property type="entry name" value="PglD_N"/>
</dbReference>
<dbReference type="InterPro" id="IPR020019">
    <property type="entry name" value="AcTrfase_PglD-like"/>
</dbReference>
<protein>
    <submittedName>
        <fullName evidence="6">Sugar O-acyltransferase, sialic acid O-acetyltransferase NeuD family</fullName>
    </submittedName>
</protein>
<keyword evidence="6" id="KW-0012">Acyltransferase</keyword>
<dbReference type="GO" id="GO:0016746">
    <property type="term" value="F:acyltransferase activity"/>
    <property type="evidence" value="ECO:0007669"/>
    <property type="project" value="UniProtKB-KW"/>
</dbReference>
<dbReference type="Pfam" id="PF17836">
    <property type="entry name" value="PglD_N"/>
    <property type="match status" value="1"/>
</dbReference>
<dbReference type="NCBIfam" id="TIGR03570">
    <property type="entry name" value="NeuD_NnaD"/>
    <property type="match status" value="1"/>
</dbReference>
<evidence type="ECO:0000256" key="2">
    <source>
        <dbReference type="ARBA" id="ARBA00022737"/>
    </source>
</evidence>
<accession>A0A1I5A7H9</accession>
<dbReference type="RefSeq" id="WP_074911475.1">
    <property type="nucleotide sequence ID" value="NZ_FOVK01000002.1"/>
</dbReference>
<dbReference type="PROSITE" id="PS00101">
    <property type="entry name" value="HEXAPEP_TRANSFERASES"/>
    <property type="match status" value="1"/>
</dbReference>
<dbReference type="Gene3D" id="3.40.50.20">
    <property type="match status" value="1"/>
</dbReference>
<organism evidence="6 7">
    <name type="scientific">Proteiniclasticum ruminis</name>
    <dbReference type="NCBI Taxonomy" id="398199"/>
    <lineage>
        <taxon>Bacteria</taxon>
        <taxon>Bacillati</taxon>
        <taxon>Bacillota</taxon>
        <taxon>Clostridia</taxon>
        <taxon>Eubacteriales</taxon>
        <taxon>Clostridiaceae</taxon>
        <taxon>Proteiniclasticum</taxon>
    </lineage>
</organism>
<evidence type="ECO:0000259" key="5">
    <source>
        <dbReference type="Pfam" id="PF17836"/>
    </source>
</evidence>
<evidence type="ECO:0000256" key="1">
    <source>
        <dbReference type="ARBA" id="ARBA00022679"/>
    </source>
</evidence>
<keyword evidence="7" id="KW-1185">Reference proteome</keyword>
<feature type="binding site" evidence="4">
    <location>
        <position position="71"/>
    </location>
    <ligand>
        <name>substrate</name>
    </ligand>
</feature>
<dbReference type="InterPro" id="IPR018357">
    <property type="entry name" value="Hexapep_transf_CS"/>
</dbReference>
<dbReference type="SUPFAM" id="SSF51161">
    <property type="entry name" value="Trimeric LpxA-like enzymes"/>
    <property type="match status" value="1"/>
</dbReference>
<dbReference type="InterPro" id="IPR011004">
    <property type="entry name" value="Trimer_LpxA-like_sf"/>
</dbReference>
<dbReference type="Proteomes" id="UP000181899">
    <property type="component" value="Unassembled WGS sequence"/>
</dbReference>
<dbReference type="Gene3D" id="2.160.10.10">
    <property type="entry name" value="Hexapeptide repeat proteins"/>
    <property type="match status" value="1"/>
</dbReference>
<feature type="site" description="Increases basicity of active site His" evidence="3">
    <location>
        <position position="139"/>
    </location>
</feature>
<dbReference type="OrthoDB" id="9801456at2"/>
<dbReference type="InterPro" id="IPR050179">
    <property type="entry name" value="Trans_hexapeptide_repeat"/>
</dbReference>
<keyword evidence="1 6" id="KW-0808">Transferase</keyword>
<name>A0A1I5A7H9_9CLOT</name>
<evidence type="ECO:0000313" key="7">
    <source>
        <dbReference type="Proteomes" id="UP000181899"/>
    </source>
</evidence>